<feature type="compositionally biased region" description="Basic residues" evidence="1">
    <location>
        <begin position="1"/>
        <end position="14"/>
    </location>
</feature>
<dbReference type="KEGG" id="mng:MNEG_7967"/>
<evidence type="ECO:0000313" key="2">
    <source>
        <dbReference type="EMBL" id="KIY99997.1"/>
    </source>
</evidence>
<evidence type="ECO:0000256" key="1">
    <source>
        <dbReference type="SAM" id="MobiDB-lite"/>
    </source>
</evidence>
<feature type="region of interest" description="Disordered" evidence="1">
    <location>
        <begin position="1"/>
        <end position="33"/>
    </location>
</feature>
<sequence length="95" mass="10035">MPPRRRRRGVRRGTRLQAHAAGPRDAPAEAAARQRVARRAAAAAAAGSHVVFGSTISSGPGASSAMTWRPRAGRLWPDASTSRSVARGLRGERGR</sequence>
<dbReference type="GeneID" id="25740843"/>
<feature type="compositionally biased region" description="Polar residues" evidence="1">
    <location>
        <begin position="54"/>
        <end position="66"/>
    </location>
</feature>
<reference evidence="2 3" key="1">
    <citation type="journal article" date="2013" name="BMC Genomics">
        <title>Reconstruction of the lipid metabolism for the microalga Monoraphidium neglectum from its genome sequence reveals characteristics suitable for biofuel production.</title>
        <authorList>
            <person name="Bogen C."/>
            <person name="Al-Dilaimi A."/>
            <person name="Albersmeier A."/>
            <person name="Wichmann J."/>
            <person name="Grundmann M."/>
            <person name="Rupp O."/>
            <person name="Lauersen K.J."/>
            <person name="Blifernez-Klassen O."/>
            <person name="Kalinowski J."/>
            <person name="Goesmann A."/>
            <person name="Mussgnug J.H."/>
            <person name="Kruse O."/>
        </authorList>
    </citation>
    <scope>NUCLEOTIDE SEQUENCE [LARGE SCALE GENOMIC DNA]</scope>
    <source>
        <strain evidence="2 3">SAG 48.87</strain>
    </source>
</reference>
<gene>
    <name evidence="2" type="ORF">MNEG_7967</name>
</gene>
<keyword evidence="3" id="KW-1185">Reference proteome</keyword>
<feature type="non-terminal residue" evidence="2">
    <location>
        <position position="95"/>
    </location>
</feature>
<dbReference type="AlphaFoldDB" id="A0A0D2JL76"/>
<dbReference type="RefSeq" id="XP_013899017.1">
    <property type="nucleotide sequence ID" value="XM_014043563.1"/>
</dbReference>
<dbReference type="EMBL" id="KK101683">
    <property type="protein sequence ID" value="KIY99997.1"/>
    <property type="molecule type" value="Genomic_DNA"/>
</dbReference>
<name>A0A0D2JL76_9CHLO</name>
<dbReference type="Proteomes" id="UP000054498">
    <property type="component" value="Unassembled WGS sequence"/>
</dbReference>
<proteinExistence type="predicted"/>
<evidence type="ECO:0000313" key="3">
    <source>
        <dbReference type="Proteomes" id="UP000054498"/>
    </source>
</evidence>
<organism evidence="2 3">
    <name type="scientific">Monoraphidium neglectum</name>
    <dbReference type="NCBI Taxonomy" id="145388"/>
    <lineage>
        <taxon>Eukaryota</taxon>
        <taxon>Viridiplantae</taxon>
        <taxon>Chlorophyta</taxon>
        <taxon>core chlorophytes</taxon>
        <taxon>Chlorophyceae</taxon>
        <taxon>CS clade</taxon>
        <taxon>Sphaeropleales</taxon>
        <taxon>Selenastraceae</taxon>
        <taxon>Monoraphidium</taxon>
    </lineage>
</organism>
<protein>
    <submittedName>
        <fullName evidence="2">Uncharacterized protein</fullName>
    </submittedName>
</protein>
<feature type="compositionally biased region" description="Low complexity" evidence="1">
    <location>
        <begin position="18"/>
        <end position="33"/>
    </location>
</feature>
<accession>A0A0D2JL76</accession>
<feature type="region of interest" description="Disordered" evidence="1">
    <location>
        <begin position="46"/>
        <end position="95"/>
    </location>
</feature>